<dbReference type="Proteomes" id="UP000002279">
    <property type="component" value="Chromosome 12"/>
</dbReference>
<dbReference type="SUPFAM" id="SSF54452">
    <property type="entry name" value="MHC antigen-recognition domain"/>
    <property type="match status" value="1"/>
</dbReference>
<reference evidence="6 7" key="1">
    <citation type="journal article" date="2008" name="Nature">
        <title>Genome analysis of the platypus reveals unique signatures of evolution.</title>
        <authorList>
            <person name="Warren W.C."/>
            <person name="Hillier L.W."/>
            <person name="Marshall Graves J.A."/>
            <person name="Birney E."/>
            <person name="Ponting C.P."/>
            <person name="Grutzner F."/>
            <person name="Belov K."/>
            <person name="Miller W."/>
            <person name="Clarke L."/>
            <person name="Chinwalla A.T."/>
            <person name="Yang S.P."/>
            <person name="Heger A."/>
            <person name="Locke D.P."/>
            <person name="Miethke P."/>
            <person name="Waters P.D."/>
            <person name="Veyrunes F."/>
            <person name="Fulton L."/>
            <person name="Fulton B."/>
            <person name="Graves T."/>
            <person name="Wallis J."/>
            <person name="Puente X.S."/>
            <person name="Lopez-Otin C."/>
            <person name="Ordonez G.R."/>
            <person name="Eichler E.E."/>
            <person name="Chen L."/>
            <person name="Cheng Z."/>
            <person name="Deakin J.E."/>
            <person name="Alsop A."/>
            <person name="Thompson K."/>
            <person name="Kirby P."/>
            <person name="Papenfuss A.T."/>
            <person name="Wakefield M.J."/>
            <person name="Olender T."/>
            <person name="Lancet D."/>
            <person name="Huttley G.A."/>
            <person name="Smit A.F."/>
            <person name="Pask A."/>
            <person name="Temple-Smith P."/>
            <person name="Batzer M.A."/>
            <person name="Walker J.A."/>
            <person name="Konkel M.K."/>
            <person name="Harris R.S."/>
            <person name="Whittington C.M."/>
            <person name="Wong E.S."/>
            <person name="Gemmell N.J."/>
            <person name="Buschiazzo E."/>
            <person name="Vargas Jentzsch I.M."/>
            <person name="Merkel A."/>
            <person name="Schmitz J."/>
            <person name="Zemann A."/>
            <person name="Churakov G."/>
            <person name="Kriegs J.O."/>
            <person name="Brosius J."/>
            <person name="Murchison E.P."/>
            <person name="Sachidanandam R."/>
            <person name="Smith C."/>
            <person name="Hannon G.J."/>
            <person name="Tsend-Ayush E."/>
            <person name="McMillan D."/>
            <person name="Attenborough R."/>
            <person name="Rens W."/>
            <person name="Ferguson-Smith M."/>
            <person name="Lefevre C.M."/>
            <person name="Sharp J.A."/>
            <person name="Nicholas K.R."/>
            <person name="Ray D.A."/>
            <person name="Kube M."/>
            <person name="Reinhardt R."/>
            <person name="Pringle T.H."/>
            <person name="Taylor J."/>
            <person name="Jones R.C."/>
            <person name="Nixon B."/>
            <person name="Dacheux J.L."/>
            <person name="Niwa H."/>
            <person name="Sekita Y."/>
            <person name="Huang X."/>
            <person name="Stark A."/>
            <person name="Kheradpour P."/>
            <person name="Kellis M."/>
            <person name="Flicek P."/>
            <person name="Chen Y."/>
            <person name="Webber C."/>
            <person name="Hardison R."/>
            <person name="Nelson J."/>
            <person name="Hallsworth-Pepin K."/>
            <person name="Delehaunty K."/>
            <person name="Markovic C."/>
            <person name="Minx P."/>
            <person name="Feng Y."/>
            <person name="Kremitzki C."/>
            <person name="Mitreva M."/>
            <person name="Glasscock J."/>
            <person name="Wylie T."/>
            <person name="Wohldmann P."/>
            <person name="Thiru P."/>
            <person name="Nhan M.N."/>
            <person name="Pohl C.S."/>
            <person name="Smith S.M."/>
            <person name="Hou S."/>
            <person name="Nefedov M."/>
            <person name="de Jong P.J."/>
            <person name="Renfree M.B."/>
            <person name="Mardis E.R."/>
            <person name="Wilson R.K."/>
        </authorList>
    </citation>
    <scope>NUCLEOTIDE SEQUENCE [LARGE SCALE GENOMIC DNA]</scope>
    <source>
        <strain evidence="6 7">Glennie</strain>
    </source>
</reference>
<evidence type="ECO:0000256" key="4">
    <source>
        <dbReference type="ARBA" id="ARBA00023180"/>
    </source>
</evidence>
<dbReference type="GO" id="GO:0098553">
    <property type="term" value="C:lumenal side of endoplasmic reticulum membrane"/>
    <property type="evidence" value="ECO:0007669"/>
    <property type="project" value="UniProtKB-ARBA"/>
</dbReference>
<dbReference type="InterPro" id="IPR011161">
    <property type="entry name" value="MHC_I-like_Ag-recog"/>
</dbReference>
<keyword evidence="3" id="KW-0472">Membrane</keyword>
<dbReference type="GO" id="GO:0006955">
    <property type="term" value="P:immune response"/>
    <property type="evidence" value="ECO:0000318"/>
    <property type="project" value="GO_Central"/>
</dbReference>
<dbReference type="PANTHER" id="PTHR16675:SF251">
    <property type="entry name" value="HLA CLASS I HISTOCOMPATIBILITY ANTIGEN, C ALPHA CHAIN"/>
    <property type="match status" value="1"/>
</dbReference>
<keyword evidence="4" id="KW-0325">Glycoprotein</keyword>
<evidence type="ECO:0000313" key="6">
    <source>
        <dbReference type="Ensembl" id="ENSOANP00000034115.1"/>
    </source>
</evidence>
<dbReference type="InterPro" id="IPR037055">
    <property type="entry name" value="MHC_I-like_Ag-recog_sf"/>
</dbReference>
<dbReference type="GO" id="GO:0001916">
    <property type="term" value="P:positive regulation of T cell mediated cytotoxicity"/>
    <property type="evidence" value="ECO:0000318"/>
    <property type="project" value="GO_Central"/>
</dbReference>
<keyword evidence="2" id="KW-0391">Immunity</keyword>
<keyword evidence="2" id="KW-0490">MHC I</keyword>
<feature type="domain" description="MHC class I-like antigen recognition-like" evidence="5">
    <location>
        <begin position="24"/>
        <end position="108"/>
    </location>
</feature>
<evidence type="ECO:0000256" key="2">
    <source>
        <dbReference type="ARBA" id="ARBA00022451"/>
    </source>
</evidence>
<dbReference type="InterPro" id="IPR011162">
    <property type="entry name" value="MHC_I/II-like_Ag-recog"/>
</dbReference>
<organism evidence="6 7">
    <name type="scientific">Ornithorhynchus anatinus</name>
    <name type="common">Duckbill platypus</name>
    <dbReference type="NCBI Taxonomy" id="9258"/>
    <lineage>
        <taxon>Eukaryota</taxon>
        <taxon>Metazoa</taxon>
        <taxon>Chordata</taxon>
        <taxon>Craniata</taxon>
        <taxon>Vertebrata</taxon>
        <taxon>Euteleostomi</taxon>
        <taxon>Mammalia</taxon>
        <taxon>Monotremata</taxon>
        <taxon>Ornithorhynchidae</taxon>
        <taxon>Ornithorhynchus</taxon>
    </lineage>
</organism>
<dbReference type="InterPro" id="IPR050208">
    <property type="entry name" value="MHC_class-I_related"/>
</dbReference>
<dbReference type="GO" id="GO:0042612">
    <property type="term" value="C:MHC class I protein complex"/>
    <property type="evidence" value="ECO:0007669"/>
    <property type="project" value="UniProtKB-KW"/>
</dbReference>
<keyword evidence="7" id="KW-1185">Reference proteome</keyword>
<dbReference type="GO" id="GO:0002476">
    <property type="term" value="P:antigen processing and presentation of endogenous peptide antigen via MHC class Ib"/>
    <property type="evidence" value="ECO:0000318"/>
    <property type="project" value="GO_Central"/>
</dbReference>
<evidence type="ECO:0000256" key="1">
    <source>
        <dbReference type="ARBA" id="ARBA00004167"/>
    </source>
</evidence>
<accession>A0A6I8MZI3</accession>
<proteinExistence type="predicted"/>
<reference evidence="6" key="2">
    <citation type="submission" date="2025-08" db="UniProtKB">
        <authorList>
            <consortium name="Ensembl"/>
        </authorList>
    </citation>
    <scope>IDENTIFICATION</scope>
    <source>
        <strain evidence="6">Glennie</strain>
    </source>
</reference>
<evidence type="ECO:0000259" key="5">
    <source>
        <dbReference type="Pfam" id="PF00129"/>
    </source>
</evidence>
<dbReference type="AlphaFoldDB" id="A0A6I8MZI3"/>
<dbReference type="Ensembl" id="ENSOANT00000050210.1">
    <property type="protein sequence ID" value="ENSOANP00000034115.1"/>
    <property type="gene ID" value="ENSOANG00000051249.1"/>
</dbReference>
<protein>
    <recommendedName>
        <fullName evidence="5">MHC class I-like antigen recognition-like domain-containing protein</fullName>
    </recommendedName>
</protein>
<evidence type="ECO:0000256" key="3">
    <source>
        <dbReference type="ARBA" id="ARBA00023136"/>
    </source>
</evidence>
<dbReference type="PANTHER" id="PTHR16675">
    <property type="entry name" value="MHC CLASS I-RELATED"/>
    <property type="match status" value="1"/>
</dbReference>
<dbReference type="Gene3D" id="3.30.500.10">
    <property type="entry name" value="MHC class I-like antigen recognition-like"/>
    <property type="match status" value="1"/>
</dbReference>
<dbReference type="Bgee" id="ENSOANG00000051249">
    <property type="expression patterns" value="Expressed in liver and 1 other cell type or tissue"/>
</dbReference>
<dbReference type="GO" id="GO:0030670">
    <property type="term" value="C:phagocytic vesicle membrane"/>
    <property type="evidence" value="ECO:0007669"/>
    <property type="project" value="UniProtKB-ARBA"/>
</dbReference>
<name>A0A6I8MZI3_ORNAN</name>
<reference evidence="6" key="3">
    <citation type="submission" date="2025-09" db="UniProtKB">
        <authorList>
            <consortium name="Ensembl"/>
        </authorList>
    </citation>
    <scope>IDENTIFICATION</scope>
    <source>
        <strain evidence="6">Glennie</strain>
    </source>
</reference>
<comment type="subcellular location">
    <subcellularLocation>
        <location evidence="1">Membrane</location>
        <topology evidence="1">Single-pass membrane protein</topology>
    </subcellularLocation>
</comment>
<dbReference type="GO" id="GO:0009897">
    <property type="term" value="C:external side of plasma membrane"/>
    <property type="evidence" value="ECO:0000318"/>
    <property type="project" value="GO_Central"/>
</dbReference>
<evidence type="ECO:0000313" key="7">
    <source>
        <dbReference type="Proteomes" id="UP000002279"/>
    </source>
</evidence>
<dbReference type="InParanoid" id="A0A6I8MZI3"/>
<dbReference type="GO" id="GO:0005615">
    <property type="term" value="C:extracellular space"/>
    <property type="evidence" value="ECO:0000318"/>
    <property type="project" value="GO_Central"/>
</dbReference>
<dbReference type="Pfam" id="PF00129">
    <property type="entry name" value="MHC_I"/>
    <property type="match status" value="1"/>
</dbReference>
<dbReference type="GO" id="GO:0002486">
    <property type="term" value="P:antigen processing and presentation of endogenous peptide antigen via MHC class I via ER pathway, TAP-independent"/>
    <property type="evidence" value="ECO:0000318"/>
    <property type="project" value="GO_Central"/>
</dbReference>
<sequence length="147" mass="16563">MTPKPVLFPLSHAASPTGEGRRGWHSLYYFTTGMTRPGPGVSKLTSVGYMDDVQGLEEPWTPWIQDNEGQEYWDQETEIFRSGVQNFCVGLQNIMDYYNQSEEGVSHLWLRRAGLHRAGQGHAELDAADARALNIKHKWEADGTIAK</sequence>